<sequence length="287" mass="31441">MSYLVARANKVFDSQPPPDDAQALSVNGSSWLWAVTAVFLFSFLVILALTLRPRYGERVFHYIFSTTILVGAIAYYTMAADKAWLVIPQANNLDNGAARQMFWAKFVYWVVSFPACVLSLGLVSGVTWASITYGVLFSWVWVIAYLGAAATTTNYKWGYYTIGTVAWLILVLGSFTIGRTSAARLGVSGHYLLLAGWVNLIWLLYPIAFGISDGGNVIGITQSFIFYGILDILLIPVLAFATIGLSYQWDYAKMGLHFTRSGRGYEGPYDEKAAAPAPTNGTNGAEV</sequence>
<reference evidence="7 8" key="1">
    <citation type="journal article" date="2014" name="Genome Announc.">
        <title>Draft genome sequence of the pathogenic fungus Scedosporium apiospermum.</title>
        <authorList>
            <person name="Vandeputte P."/>
            <person name="Ghamrawi S."/>
            <person name="Rechenmann M."/>
            <person name="Iltis A."/>
            <person name="Giraud S."/>
            <person name="Fleury M."/>
            <person name="Thornton C."/>
            <person name="Delhaes L."/>
            <person name="Meyer W."/>
            <person name="Papon N."/>
            <person name="Bouchara J.P."/>
        </authorList>
    </citation>
    <scope>NUCLEOTIDE SEQUENCE [LARGE SCALE GENOMIC DNA]</scope>
    <source>
        <strain evidence="7 8">IHEM 14462</strain>
    </source>
</reference>
<keyword evidence="8" id="KW-1185">Reference proteome</keyword>
<evidence type="ECO:0000256" key="1">
    <source>
        <dbReference type="ARBA" id="ARBA00004141"/>
    </source>
</evidence>
<dbReference type="PRINTS" id="PR00251">
    <property type="entry name" value="BACTRLOPSIN"/>
</dbReference>
<feature type="transmembrane region" description="Helical" evidence="6">
    <location>
        <begin position="106"/>
        <end position="126"/>
    </location>
</feature>
<dbReference type="Proteomes" id="UP000028545">
    <property type="component" value="Unassembled WGS sequence"/>
</dbReference>
<dbReference type="GeneID" id="27725670"/>
<feature type="transmembrane region" description="Helical" evidence="6">
    <location>
        <begin position="224"/>
        <end position="247"/>
    </location>
</feature>
<keyword evidence="7" id="KW-0346">Stress response</keyword>
<dbReference type="SUPFAM" id="SSF81321">
    <property type="entry name" value="Family A G protein-coupled receptor-like"/>
    <property type="match status" value="1"/>
</dbReference>
<feature type="transmembrane region" description="Helical" evidence="6">
    <location>
        <begin position="133"/>
        <end position="151"/>
    </location>
</feature>
<feature type="transmembrane region" description="Helical" evidence="6">
    <location>
        <begin position="59"/>
        <end position="78"/>
    </location>
</feature>
<feature type="transmembrane region" description="Helical" evidence="6">
    <location>
        <begin position="157"/>
        <end position="178"/>
    </location>
</feature>
<evidence type="ECO:0000256" key="6">
    <source>
        <dbReference type="SAM" id="Phobius"/>
    </source>
</evidence>
<dbReference type="OMA" id="RWDYGAL"/>
<keyword evidence="4 6" id="KW-1133">Transmembrane helix</keyword>
<dbReference type="InterPro" id="IPR001425">
    <property type="entry name" value="Arc/bac/fun_rhodopsins"/>
</dbReference>
<comment type="caution">
    <text evidence="7">The sequence shown here is derived from an EMBL/GenBank/DDBJ whole genome shotgun (WGS) entry which is preliminary data.</text>
</comment>
<dbReference type="RefSeq" id="XP_016641701.1">
    <property type="nucleotide sequence ID" value="XM_016788657.1"/>
</dbReference>
<evidence type="ECO:0000313" key="8">
    <source>
        <dbReference type="Proteomes" id="UP000028545"/>
    </source>
</evidence>
<dbReference type="PANTHER" id="PTHR28286:SF1">
    <property type="entry name" value="30 KDA HEAT SHOCK PROTEIN-RELATED"/>
    <property type="match status" value="1"/>
</dbReference>
<evidence type="ECO:0000256" key="4">
    <source>
        <dbReference type="ARBA" id="ARBA00022989"/>
    </source>
</evidence>
<dbReference type="SMART" id="SM01021">
    <property type="entry name" value="Bac_rhodopsin"/>
    <property type="match status" value="1"/>
</dbReference>
<keyword evidence="5 6" id="KW-0472">Membrane</keyword>
<evidence type="ECO:0000256" key="3">
    <source>
        <dbReference type="ARBA" id="ARBA00022692"/>
    </source>
</evidence>
<comment type="subcellular location">
    <subcellularLocation>
        <location evidence="1">Membrane</location>
        <topology evidence="1">Multi-pass membrane protein</topology>
    </subcellularLocation>
</comment>
<name>A0A084G3J0_PSEDA</name>
<gene>
    <name evidence="7" type="ORF">SAPIO_CDS6598</name>
</gene>
<dbReference type="HOGENOM" id="CLU_054785_2_0_1"/>
<dbReference type="GO" id="GO:0005886">
    <property type="term" value="C:plasma membrane"/>
    <property type="evidence" value="ECO:0007669"/>
    <property type="project" value="TreeGrafter"/>
</dbReference>
<dbReference type="InterPro" id="IPR043476">
    <property type="entry name" value="Yro2-like_7TM"/>
</dbReference>
<feature type="transmembrane region" description="Helical" evidence="6">
    <location>
        <begin position="31"/>
        <end position="52"/>
    </location>
</feature>
<dbReference type="OrthoDB" id="536545at2759"/>
<dbReference type="AlphaFoldDB" id="A0A084G3J0"/>
<dbReference type="KEGG" id="sapo:SAPIO_CDS6598"/>
<keyword evidence="3 6" id="KW-0812">Transmembrane</keyword>
<evidence type="ECO:0000256" key="2">
    <source>
        <dbReference type="ARBA" id="ARBA00008130"/>
    </source>
</evidence>
<protein>
    <submittedName>
        <fullName evidence="7">Heat shock protein 30</fullName>
    </submittedName>
</protein>
<dbReference type="PANTHER" id="PTHR28286">
    <property type="match status" value="1"/>
</dbReference>
<proteinExistence type="inferred from homology"/>
<organism evidence="7 8">
    <name type="scientific">Pseudallescheria apiosperma</name>
    <name type="common">Scedosporium apiospermum</name>
    <dbReference type="NCBI Taxonomy" id="563466"/>
    <lineage>
        <taxon>Eukaryota</taxon>
        <taxon>Fungi</taxon>
        <taxon>Dikarya</taxon>
        <taxon>Ascomycota</taxon>
        <taxon>Pezizomycotina</taxon>
        <taxon>Sordariomycetes</taxon>
        <taxon>Hypocreomycetidae</taxon>
        <taxon>Microascales</taxon>
        <taxon>Microascaceae</taxon>
        <taxon>Scedosporium</taxon>
    </lineage>
</organism>
<evidence type="ECO:0000313" key="7">
    <source>
        <dbReference type="EMBL" id="KEZ41902.1"/>
    </source>
</evidence>
<dbReference type="CDD" id="cd15239">
    <property type="entry name" value="7tm_YRO2_fungal-like"/>
    <property type="match status" value="1"/>
</dbReference>
<accession>A0A084G3J0</accession>
<dbReference type="GO" id="GO:0005783">
    <property type="term" value="C:endoplasmic reticulum"/>
    <property type="evidence" value="ECO:0007669"/>
    <property type="project" value="TreeGrafter"/>
</dbReference>
<feature type="transmembrane region" description="Helical" evidence="6">
    <location>
        <begin position="190"/>
        <end position="212"/>
    </location>
</feature>
<evidence type="ECO:0000256" key="5">
    <source>
        <dbReference type="ARBA" id="ARBA00023136"/>
    </source>
</evidence>
<dbReference type="VEuPathDB" id="FungiDB:SAPIO_CDS6598"/>
<comment type="similarity">
    <text evidence="2">Belongs to the archaeal/bacterial/fungal opsin family.</text>
</comment>
<dbReference type="Gene3D" id="1.20.1070.10">
    <property type="entry name" value="Rhodopsin 7-helix transmembrane proteins"/>
    <property type="match status" value="1"/>
</dbReference>
<dbReference type="EMBL" id="JOWA01000105">
    <property type="protein sequence ID" value="KEZ41902.1"/>
    <property type="molecule type" value="Genomic_DNA"/>
</dbReference>